<feature type="compositionally biased region" description="Polar residues" evidence="1">
    <location>
        <begin position="212"/>
        <end position="227"/>
    </location>
</feature>
<feature type="chain" id="PRO_5042255001" evidence="2">
    <location>
        <begin position="20"/>
        <end position="493"/>
    </location>
</feature>
<dbReference type="Proteomes" id="UP001218188">
    <property type="component" value="Unassembled WGS sequence"/>
</dbReference>
<protein>
    <submittedName>
        <fullName evidence="3">Uncharacterized protein</fullName>
    </submittedName>
</protein>
<sequence>MIRLPFLISLAALSILCRAAPMHSGGRRDVSSSGTPSSSANAPLPSADYPTSISVNWEMYGESTRGYAINHLLATIDPNAWQRWVTAEISSTQIGGSDAAGSNKDLSAAVETVLTSNSTYQRSRWIDLYTQFLIEAGGNVPANVTYQNEYMNATKAYATEEVKLVQAYTAAHPTNISSVGVDVFNITHIDPLTIGWMQYWASYGGDANCTSSPGNPISRRNSTLNGTSSSDSSSGAIGNCTLDSEGAYTTEDYQRYLAAASQMGNLAPNATKMTNQSLIANAGYSLRNPAAFTFPRMNFSMDIGGSGSLTQYAPVWTATIIGWSMRNNSGLQTVDSNLGAKRTPRDRLETRQSSGGFSALQVVAHSMSYAGGKSDHSGFAPDIATAAVAPSSEADTVFSVPLAPNEGLILLSVKEGSWADDRDNYIRSAQMYTPDIVEQYFGGKYGTGPIGRHWTHLVLGVTINSKNGSVEVSTTDLYGSVYEVLPVLSELSS</sequence>
<organism evidence="3 4">
    <name type="scientific">Mycena alexandri</name>
    <dbReference type="NCBI Taxonomy" id="1745969"/>
    <lineage>
        <taxon>Eukaryota</taxon>
        <taxon>Fungi</taxon>
        <taxon>Dikarya</taxon>
        <taxon>Basidiomycota</taxon>
        <taxon>Agaricomycotina</taxon>
        <taxon>Agaricomycetes</taxon>
        <taxon>Agaricomycetidae</taxon>
        <taxon>Agaricales</taxon>
        <taxon>Marasmiineae</taxon>
        <taxon>Mycenaceae</taxon>
        <taxon>Mycena</taxon>
    </lineage>
</organism>
<evidence type="ECO:0000256" key="2">
    <source>
        <dbReference type="SAM" id="SignalP"/>
    </source>
</evidence>
<proteinExistence type="predicted"/>
<reference evidence="3" key="1">
    <citation type="submission" date="2023-03" db="EMBL/GenBank/DDBJ databases">
        <title>Massive genome expansion in bonnet fungi (Mycena s.s.) driven by repeated elements and novel gene families across ecological guilds.</title>
        <authorList>
            <consortium name="Lawrence Berkeley National Laboratory"/>
            <person name="Harder C.B."/>
            <person name="Miyauchi S."/>
            <person name="Viragh M."/>
            <person name="Kuo A."/>
            <person name="Thoen E."/>
            <person name="Andreopoulos B."/>
            <person name="Lu D."/>
            <person name="Skrede I."/>
            <person name="Drula E."/>
            <person name="Henrissat B."/>
            <person name="Morin E."/>
            <person name="Kohler A."/>
            <person name="Barry K."/>
            <person name="LaButti K."/>
            <person name="Morin E."/>
            <person name="Salamov A."/>
            <person name="Lipzen A."/>
            <person name="Mereny Z."/>
            <person name="Hegedus B."/>
            <person name="Baldrian P."/>
            <person name="Stursova M."/>
            <person name="Weitz H."/>
            <person name="Taylor A."/>
            <person name="Grigoriev I.V."/>
            <person name="Nagy L.G."/>
            <person name="Martin F."/>
            <person name="Kauserud H."/>
        </authorList>
    </citation>
    <scope>NUCLEOTIDE SEQUENCE</scope>
    <source>
        <strain evidence="3">CBHHK200</strain>
    </source>
</reference>
<name>A0AAD6X3A8_9AGAR</name>
<feature type="region of interest" description="Disordered" evidence="1">
    <location>
        <begin position="26"/>
        <end position="45"/>
    </location>
</feature>
<comment type="caution">
    <text evidence="3">The sequence shown here is derived from an EMBL/GenBank/DDBJ whole genome shotgun (WGS) entry which is preliminary data.</text>
</comment>
<accession>A0AAD6X3A8</accession>
<evidence type="ECO:0000256" key="1">
    <source>
        <dbReference type="SAM" id="MobiDB-lite"/>
    </source>
</evidence>
<evidence type="ECO:0000313" key="4">
    <source>
        <dbReference type="Proteomes" id="UP001218188"/>
    </source>
</evidence>
<gene>
    <name evidence="3" type="ORF">C8F04DRAFT_410463</name>
</gene>
<keyword evidence="2" id="KW-0732">Signal</keyword>
<dbReference type="EMBL" id="JARJCM010000037">
    <property type="protein sequence ID" value="KAJ7037388.1"/>
    <property type="molecule type" value="Genomic_DNA"/>
</dbReference>
<feature type="compositionally biased region" description="Low complexity" evidence="1">
    <location>
        <begin position="31"/>
        <end position="45"/>
    </location>
</feature>
<evidence type="ECO:0000313" key="3">
    <source>
        <dbReference type="EMBL" id="KAJ7037388.1"/>
    </source>
</evidence>
<keyword evidence="4" id="KW-1185">Reference proteome</keyword>
<dbReference type="AlphaFoldDB" id="A0AAD6X3A8"/>
<feature type="region of interest" description="Disordered" evidence="1">
    <location>
        <begin position="212"/>
        <end position="237"/>
    </location>
</feature>
<feature type="signal peptide" evidence="2">
    <location>
        <begin position="1"/>
        <end position="19"/>
    </location>
</feature>